<name>A0A9N9KUX3_9HELO</name>
<accession>A0A9N9KUX3</accession>
<feature type="compositionally biased region" description="Polar residues" evidence="1">
    <location>
        <begin position="39"/>
        <end position="48"/>
    </location>
</feature>
<dbReference type="OrthoDB" id="3477455at2759"/>
<organism evidence="3 4">
    <name type="scientific">Hymenoscyphus fraxineus</name>
    <dbReference type="NCBI Taxonomy" id="746836"/>
    <lineage>
        <taxon>Eukaryota</taxon>
        <taxon>Fungi</taxon>
        <taxon>Dikarya</taxon>
        <taxon>Ascomycota</taxon>
        <taxon>Pezizomycotina</taxon>
        <taxon>Leotiomycetes</taxon>
        <taxon>Helotiales</taxon>
        <taxon>Helotiaceae</taxon>
        <taxon>Hymenoscyphus</taxon>
    </lineage>
</organism>
<comment type="caution">
    <text evidence="3">The sequence shown here is derived from an EMBL/GenBank/DDBJ whole genome shotgun (WGS) entry which is preliminary data.</text>
</comment>
<reference evidence="3" key="1">
    <citation type="submission" date="2021-07" db="EMBL/GenBank/DDBJ databases">
        <authorList>
            <person name="Durling M."/>
        </authorList>
    </citation>
    <scope>NUCLEOTIDE SEQUENCE</scope>
</reference>
<feature type="domain" description="2EXR" evidence="2">
    <location>
        <begin position="59"/>
        <end position="145"/>
    </location>
</feature>
<evidence type="ECO:0000256" key="1">
    <source>
        <dbReference type="SAM" id="MobiDB-lite"/>
    </source>
</evidence>
<dbReference type="PANTHER" id="PTHR35910">
    <property type="entry name" value="2EXR DOMAIN-CONTAINING PROTEIN"/>
    <property type="match status" value="1"/>
</dbReference>
<gene>
    <name evidence="3" type="ORF">HYFRA_00000707</name>
</gene>
<evidence type="ECO:0000313" key="3">
    <source>
        <dbReference type="EMBL" id="CAG8951972.1"/>
    </source>
</evidence>
<evidence type="ECO:0000313" key="4">
    <source>
        <dbReference type="Proteomes" id="UP000696280"/>
    </source>
</evidence>
<feature type="region of interest" description="Disordered" evidence="1">
    <location>
        <begin position="1"/>
        <end position="49"/>
    </location>
</feature>
<keyword evidence="4" id="KW-1185">Reference proteome</keyword>
<proteinExistence type="predicted"/>
<feature type="compositionally biased region" description="Low complexity" evidence="1">
    <location>
        <begin position="17"/>
        <end position="30"/>
    </location>
</feature>
<feature type="compositionally biased region" description="Polar residues" evidence="1">
    <location>
        <begin position="1"/>
        <end position="11"/>
    </location>
</feature>
<dbReference type="Pfam" id="PF20150">
    <property type="entry name" value="2EXR"/>
    <property type="match status" value="1"/>
</dbReference>
<dbReference type="AlphaFoldDB" id="A0A9N9KUX3"/>
<dbReference type="EMBL" id="CAJVRL010000045">
    <property type="protein sequence ID" value="CAG8951972.1"/>
    <property type="molecule type" value="Genomic_DNA"/>
</dbReference>
<sequence>MDDQKPTSTTIGDPPQSLSSDLVVASSLSAQNESHKPTPDNNTPTTLQHPFPHVSRRTFHKFDCLALELKCLIWDYSFEQRMVEVRLDRDSHASGYHDFVSSRHHNPSVLHTNKESRNYYLKKFIRLGNSDSFNDIYFHPEIDILFFRTIEESSPQLDHCDLYAENIVRHMPNKEKIKNLAGDWWFVDGPVELDDIGTTEMPWAFYFPSLKRLFRVEESYFQTRAFLPEDDSDYEPEYTDFRREINFGNNLTYNRTYFTALGGSSYFNEDLNNATLSFDMVAHFLKKNKLVTCKKYWETMLKKTAILGEKGEPWTSLVAPPIEEFYDLLAFNAHIPKDDYYCIV</sequence>
<dbReference type="InterPro" id="IPR045518">
    <property type="entry name" value="2EXR"/>
</dbReference>
<dbReference type="PANTHER" id="PTHR35910:SF6">
    <property type="entry name" value="2EXR DOMAIN-CONTAINING PROTEIN"/>
    <property type="match status" value="1"/>
</dbReference>
<protein>
    <recommendedName>
        <fullName evidence="2">2EXR domain-containing protein</fullName>
    </recommendedName>
</protein>
<dbReference type="Proteomes" id="UP000696280">
    <property type="component" value="Unassembled WGS sequence"/>
</dbReference>
<evidence type="ECO:0000259" key="2">
    <source>
        <dbReference type="Pfam" id="PF20150"/>
    </source>
</evidence>